<evidence type="ECO:0000256" key="4">
    <source>
        <dbReference type="ARBA" id="ARBA00067566"/>
    </source>
</evidence>
<name>A0AAY4BAQ6_9TELE</name>
<dbReference type="GeneID" id="114799110"/>
<dbReference type="InterPro" id="IPR050694">
    <property type="entry name" value="LRRC14/PRAME"/>
</dbReference>
<dbReference type="PANTHER" id="PTHR14224:SF27">
    <property type="entry name" value="LEUCINE-RICH REPEAT-CONTAINING PROTEIN 14B"/>
    <property type="match status" value="1"/>
</dbReference>
<dbReference type="SUPFAM" id="SSF52047">
    <property type="entry name" value="RNI-like"/>
    <property type="match status" value="1"/>
</dbReference>
<dbReference type="InterPro" id="IPR032675">
    <property type="entry name" value="LRR_dom_sf"/>
</dbReference>
<dbReference type="GeneTree" id="ENSGT01030000234531"/>
<evidence type="ECO:0000256" key="3">
    <source>
        <dbReference type="ARBA" id="ARBA00022737"/>
    </source>
</evidence>
<accession>A0AAY4BAQ6</accession>
<proteinExistence type="inferred from homology"/>
<keyword evidence="3" id="KW-0677">Repeat</keyword>
<keyword evidence="2" id="KW-0433">Leucine-rich repeat</keyword>
<sequence length="523" mass="58828">MKSLRFLSAESFVLSGRRAQDISCLTYNLYPLLFKAAYLHEQRTLLHDLVQNWPLPELRLQRLLGRTKDCKEDLTARTCHQCMEAILMGLQDYVLCAPMTYGKVLRVADLTGIRDLEHQACRCGRPMGRWARTQLLARICYQVMVALQAEDVPPSAFEVKVDVHVEAFVTGWSFEMVSQALLLRRHCPLKLHCTALRTDSMSLPNLFYLLPLAEPEGLCRLDMVHNINLKAPHLEVMLTKLKFKSLRALTLPAGTVDVRRFGQGDAELLMTLGELLSQLICLSELGVAFSSLTGHLRRLLSPLTTPLQRLDLTNCGLTAVDMAYLANSLHSEHLVQLDLSGHDVCELFPNTFRKLIHRSAETLTSLGLEECNLDEENLEILVQALGPCHVLEELKILGNPLSRTALQRLFSMLAQNFPALRYVEMPVPCDCYPESTTYPLDDTALLCYDHEKFQDMRAALINVLERAGKGHVEVCTPLLGAYDPDIQETSKELGVSMIHSFQDVIGSFMNTITGVVEKRGNRI</sequence>
<dbReference type="Proteomes" id="UP000694580">
    <property type="component" value="Chromosome 11"/>
</dbReference>
<comment type="similarity">
    <text evidence="1">Belongs to the PRAME family. LRRC14 subfamily.</text>
</comment>
<protein>
    <recommendedName>
        <fullName evidence="4">Leucine-rich repeat-containing protein 14B</fullName>
    </recommendedName>
</protein>
<organism evidence="5 6">
    <name type="scientific">Denticeps clupeoides</name>
    <name type="common">denticle herring</name>
    <dbReference type="NCBI Taxonomy" id="299321"/>
    <lineage>
        <taxon>Eukaryota</taxon>
        <taxon>Metazoa</taxon>
        <taxon>Chordata</taxon>
        <taxon>Craniata</taxon>
        <taxon>Vertebrata</taxon>
        <taxon>Euteleostomi</taxon>
        <taxon>Actinopterygii</taxon>
        <taxon>Neopterygii</taxon>
        <taxon>Teleostei</taxon>
        <taxon>Clupei</taxon>
        <taxon>Clupeiformes</taxon>
        <taxon>Denticipitoidei</taxon>
        <taxon>Denticipitidae</taxon>
        <taxon>Denticeps</taxon>
    </lineage>
</organism>
<dbReference type="Ensembl" id="ENSDCDT00010018921.1">
    <property type="protein sequence ID" value="ENSDCDP00010017857.1"/>
    <property type="gene ID" value="ENSDCDG00010008153.1"/>
</dbReference>
<keyword evidence="6" id="KW-1185">Reference proteome</keyword>
<evidence type="ECO:0000256" key="2">
    <source>
        <dbReference type="ARBA" id="ARBA00022614"/>
    </source>
</evidence>
<gene>
    <name evidence="5" type="primary">LRRC14B</name>
</gene>
<dbReference type="Gene3D" id="3.80.10.10">
    <property type="entry name" value="Ribonuclease Inhibitor"/>
    <property type="match status" value="1"/>
</dbReference>
<dbReference type="FunFam" id="3.80.10.10:FF:000313">
    <property type="entry name" value="Leucine rich repeat containing 14B"/>
    <property type="match status" value="1"/>
</dbReference>
<evidence type="ECO:0000313" key="6">
    <source>
        <dbReference type="Proteomes" id="UP000694580"/>
    </source>
</evidence>
<reference evidence="5" key="2">
    <citation type="submission" date="2025-08" db="UniProtKB">
        <authorList>
            <consortium name="Ensembl"/>
        </authorList>
    </citation>
    <scope>IDENTIFICATION</scope>
</reference>
<dbReference type="RefSeq" id="XP_028851177.1">
    <property type="nucleotide sequence ID" value="XM_028995344.1"/>
</dbReference>
<evidence type="ECO:0000256" key="1">
    <source>
        <dbReference type="ARBA" id="ARBA00009552"/>
    </source>
</evidence>
<reference evidence="5 6" key="1">
    <citation type="submission" date="2020-06" db="EMBL/GenBank/DDBJ databases">
        <authorList>
            <consortium name="Wellcome Sanger Institute Data Sharing"/>
        </authorList>
    </citation>
    <scope>NUCLEOTIDE SEQUENCE [LARGE SCALE GENOMIC DNA]</scope>
</reference>
<dbReference type="AlphaFoldDB" id="A0AAY4BAQ6"/>
<reference evidence="5" key="3">
    <citation type="submission" date="2025-09" db="UniProtKB">
        <authorList>
            <consortium name="Ensembl"/>
        </authorList>
    </citation>
    <scope>IDENTIFICATION</scope>
</reference>
<dbReference type="PANTHER" id="PTHR14224">
    <property type="entry name" value="SIMILAR TO PREFERENTIALLY EXPRESSED ANTIGEN IN MELANOMA-LIKE 3"/>
    <property type="match status" value="1"/>
</dbReference>
<dbReference type="GO" id="GO:0005737">
    <property type="term" value="C:cytoplasm"/>
    <property type="evidence" value="ECO:0007669"/>
    <property type="project" value="TreeGrafter"/>
</dbReference>
<evidence type="ECO:0000313" key="5">
    <source>
        <dbReference type="Ensembl" id="ENSDCDP00010017857.1"/>
    </source>
</evidence>